<dbReference type="SUPFAM" id="SSF49329">
    <property type="entry name" value="Cu,Zn superoxide dismutase-like"/>
    <property type="match status" value="1"/>
</dbReference>
<proteinExistence type="inferred from homology"/>
<comment type="similarity">
    <text evidence="1">Belongs to the Cu-Zn superoxide dismutase family.</text>
</comment>
<sequence length="164" mass="17320">MGGDKQRAMHFAVALALTASFTVVSGDLISYDPRVPAGARADVAAAPVNGGTVVLLRARGLLPDRAYGAHAHVNPCGPAPADSGPHYQHVQGGATDPAFANPDNEIWLDFTTDANGWGEARARVEWRFGERRPRSIVLHEEHTHTEPGHAGTAGARVGCITVPF</sequence>
<gene>
    <name evidence="2" type="ORF">FHX81_4664</name>
</gene>
<evidence type="ECO:0000256" key="1">
    <source>
        <dbReference type="ARBA" id="ARBA00010457"/>
    </source>
</evidence>
<reference evidence="2 3" key="1">
    <citation type="submission" date="2019-06" db="EMBL/GenBank/DDBJ databases">
        <title>Sequencing the genomes of 1000 actinobacteria strains.</title>
        <authorList>
            <person name="Klenk H.-P."/>
        </authorList>
    </citation>
    <scope>NUCLEOTIDE SEQUENCE [LARGE SCALE GENOMIC DNA]</scope>
    <source>
        <strain evidence="2 3">DSM 45456</strain>
    </source>
</reference>
<accession>A0A543JHH3</accession>
<dbReference type="GO" id="GO:0046872">
    <property type="term" value="F:metal ion binding"/>
    <property type="evidence" value="ECO:0007669"/>
    <property type="project" value="InterPro"/>
</dbReference>
<protein>
    <submittedName>
        <fullName evidence="2">Cu-Zn family superoxide dismutase</fullName>
    </submittedName>
</protein>
<organism evidence="2 3">
    <name type="scientific">Saccharothrix saharensis</name>
    <dbReference type="NCBI Taxonomy" id="571190"/>
    <lineage>
        <taxon>Bacteria</taxon>
        <taxon>Bacillati</taxon>
        <taxon>Actinomycetota</taxon>
        <taxon>Actinomycetes</taxon>
        <taxon>Pseudonocardiales</taxon>
        <taxon>Pseudonocardiaceae</taxon>
        <taxon>Saccharothrix</taxon>
    </lineage>
</organism>
<evidence type="ECO:0000313" key="2">
    <source>
        <dbReference type="EMBL" id="TQM82266.1"/>
    </source>
</evidence>
<dbReference type="Gene3D" id="2.60.40.200">
    <property type="entry name" value="Superoxide dismutase, copper/zinc binding domain"/>
    <property type="match status" value="1"/>
</dbReference>
<comment type="caution">
    <text evidence="2">The sequence shown here is derived from an EMBL/GenBank/DDBJ whole genome shotgun (WGS) entry which is preliminary data.</text>
</comment>
<dbReference type="Proteomes" id="UP000316628">
    <property type="component" value="Unassembled WGS sequence"/>
</dbReference>
<evidence type="ECO:0000313" key="3">
    <source>
        <dbReference type="Proteomes" id="UP000316628"/>
    </source>
</evidence>
<dbReference type="GO" id="GO:0006801">
    <property type="term" value="P:superoxide metabolic process"/>
    <property type="evidence" value="ECO:0007669"/>
    <property type="project" value="InterPro"/>
</dbReference>
<name>A0A543JHH3_9PSEU</name>
<dbReference type="EMBL" id="VFPP01000001">
    <property type="protein sequence ID" value="TQM82266.1"/>
    <property type="molecule type" value="Genomic_DNA"/>
</dbReference>
<keyword evidence="3" id="KW-1185">Reference proteome</keyword>
<dbReference type="AlphaFoldDB" id="A0A543JHH3"/>
<dbReference type="InterPro" id="IPR036423">
    <property type="entry name" value="SOD-like_Cu/Zn_dom_sf"/>
</dbReference>